<dbReference type="Proteomes" id="UP001209570">
    <property type="component" value="Unassembled WGS sequence"/>
</dbReference>
<dbReference type="InterPro" id="IPR035992">
    <property type="entry name" value="Ricin_B-like_lectins"/>
</dbReference>
<dbReference type="EMBL" id="JAKCXM010008696">
    <property type="protein sequence ID" value="KAJ0388559.1"/>
    <property type="molecule type" value="Genomic_DNA"/>
</dbReference>
<gene>
    <name evidence="1" type="ORF">P43SY_010424</name>
</gene>
<sequence length="66" mass="7188">MAKTQTCVALTGDAKSVLMKTCDPSDSAQQWYLSKSDKCLSPDYIAMKDKLPGCGLRRRHVLAAAL</sequence>
<protein>
    <recommendedName>
        <fullName evidence="3">Ricin B lectin domain-containing protein</fullName>
    </recommendedName>
</protein>
<proteinExistence type="predicted"/>
<comment type="caution">
    <text evidence="1">The sequence shown here is derived from an EMBL/GenBank/DDBJ whole genome shotgun (WGS) entry which is preliminary data.</text>
</comment>
<name>A0AAD5LPJ9_PYTIN</name>
<dbReference type="AlphaFoldDB" id="A0AAD5LPJ9"/>
<reference evidence="1" key="1">
    <citation type="submission" date="2021-12" db="EMBL/GenBank/DDBJ databases">
        <title>Prjna785345.</title>
        <authorList>
            <person name="Rujirawat T."/>
            <person name="Krajaejun T."/>
        </authorList>
    </citation>
    <scope>NUCLEOTIDE SEQUENCE</scope>
    <source>
        <strain evidence="1">Pi057C3</strain>
    </source>
</reference>
<organism evidence="1 2">
    <name type="scientific">Pythium insidiosum</name>
    <name type="common">Pythiosis disease agent</name>
    <dbReference type="NCBI Taxonomy" id="114742"/>
    <lineage>
        <taxon>Eukaryota</taxon>
        <taxon>Sar</taxon>
        <taxon>Stramenopiles</taxon>
        <taxon>Oomycota</taxon>
        <taxon>Peronosporomycetes</taxon>
        <taxon>Pythiales</taxon>
        <taxon>Pythiaceae</taxon>
        <taxon>Pythium</taxon>
    </lineage>
</organism>
<evidence type="ECO:0000313" key="1">
    <source>
        <dbReference type="EMBL" id="KAJ0388559.1"/>
    </source>
</evidence>
<accession>A0AAD5LPJ9</accession>
<evidence type="ECO:0000313" key="2">
    <source>
        <dbReference type="Proteomes" id="UP001209570"/>
    </source>
</evidence>
<evidence type="ECO:0008006" key="3">
    <source>
        <dbReference type="Google" id="ProtNLM"/>
    </source>
</evidence>
<keyword evidence="2" id="KW-1185">Reference proteome</keyword>
<dbReference type="SUPFAM" id="SSF50370">
    <property type="entry name" value="Ricin B-like lectins"/>
    <property type="match status" value="1"/>
</dbReference>